<dbReference type="GO" id="GO:0004672">
    <property type="term" value="F:protein kinase activity"/>
    <property type="evidence" value="ECO:0007669"/>
    <property type="project" value="InterPro"/>
</dbReference>
<dbReference type="GO" id="GO:0005524">
    <property type="term" value="F:ATP binding"/>
    <property type="evidence" value="ECO:0007669"/>
    <property type="project" value="InterPro"/>
</dbReference>
<evidence type="ECO:0000256" key="3">
    <source>
        <dbReference type="ARBA" id="ARBA00022833"/>
    </source>
</evidence>
<dbReference type="InterPro" id="IPR013083">
    <property type="entry name" value="Znf_RING/FYVE/PHD"/>
</dbReference>
<feature type="compositionally biased region" description="Low complexity" evidence="5">
    <location>
        <begin position="114"/>
        <end position="125"/>
    </location>
</feature>
<dbReference type="SMART" id="SM00184">
    <property type="entry name" value="RING"/>
    <property type="match status" value="1"/>
</dbReference>
<dbReference type="GO" id="GO:0003723">
    <property type="term" value="F:RNA binding"/>
    <property type="evidence" value="ECO:0007669"/>
    <property type="project" value="InterPro"/>
</dbReference>
<keyword evidence="1" id="KW-0479">Metal-binding</keyword>
<proteinExistence type="predicted"/>
<dbReference type="FunFam" id="1.10.510.10:FF:000095">
    <property type="entry name" value="protein STRUBBELIG-RECEPTOR FAMILY 8"/>
    <property type="match status" value="1"/>
</dbReference>
<feature type="domain" description="Protein kinase" evidence="6">
    <location>
        <begin position="399"/>
        <end position="674"/>
    </location>
</feature>
<dbReference type="Proteomes" id="UP000682877">
    <property type="component" value="Chromosome 4"/>
</dbReference>
<dbReference type="InterPro" id="IPR017907">
    <property type="entry name" value="Znf_RING_CS"/>
</dbReference>
<dbReference type="PROSITE" id="PS00518">
    <property type="entry name" value="ZF_RING_1"/>
    <property type="match status" value="1"/>
</dbReference>
<dbReference type="Gene3D" id="3.30.40.10">
    <property type="entry name" value="Zinc/RING finger domain, C3HC4 (zinc finger)"/>
    <property type="match status" value="1"/>
</dbReference>
<evidence type="ECO:0000313" key="8">
    <source>
        <dbReference type="EMBL" id="CAE6038209.1"/>
    </source>
</evidence>
<evidence type="ECO:0000256" key="2">
    <source>
        <dbReference type="ARBA" id="ARBA00022771"/>
    </source>
</evidence>
<organism evidence="8 9">
    <name type="scientific">Arabidopsis arenosa</name>
    <name type="common">Sand rock-cress</name>
    <name type="synonym">Cardaminopsis arenosa</name>
    <dbReference type="NCBI Taxonomy" id="38785"/>
    <lineage>
        <taxon>Eukaryota</taxon>
        <taxon>Viridiplantae</taxon>
        <taxon>Streptophyta</taxon>
        <taxon>Embryophyta</taxon>
        <taxon>Tracheophyta</taxon>
        <taxon>Spermatophyta</taxon>
        <taxon>Magnoliopsida</taxon>
        <taxon>eudicotyledons</taxon>
        <taxon>Gunneridae</taxon>
        <taxon>Pentapetalae</taxon>
        <taxon>rosids</taxon>
        <taxon>malvids</taxon>
        <taxon>Brassicales</taxon>
        <taxon>Brassicaceae</taxon>
        <taxon>Camelineae</taxon>
        <taxon>Arabidopsis</taxon>
    </lineage>
</organism>
<keyword evidence="2 4" id="KW-0863">Zinc-finger</keyword>
<gene>
    <name evidence="8" type="ORF">AARE701A_LOCUS10898</name>
</gene>
<dbReference type="PANTHER" id="PTHR45621">
    <property type="entry name" value="OS01G0588500 PROTEIN-RELATED"/>
    <property type="match status" value="1"/>
</dbReference>
<dbReference type="InterPro" id="IPR000719">
    <property type="entry name" value="Prot_kinase_dom"/>
</dbReference>
<dbReference type="Gene3D" id="3.30.200.20">
    <property type="entry name" value="Phosphorylase Kinase, domain 1"/>
    <property type="match status" value="1"/>
</dbReference>
<feature type="region of interest" description="Disordered" evidence="5">
    <location>
        <begin position="98"/>
        <end position="127"/>
    </location>
</feature>
<dbReference type="GO" id="GO:0008270">
    <property type="term" value="F:zinc ion binding"/>
    <property type="evidence" value="ECO:0007669"/>
    <property type="project" value="UniProtKB-KW"/>
</dbReference>
<protein>
    <recommendedName>
        <fullName evidence="10">Protein kinase domain-containing protein</fullName>
    </recommendedName>
</protein>
<dbReference type="PROSITE" id="PS50089">
    <property type="entry name" value="ZF_RING_2"/>
    <property type="match status" value="1"/>
</dbReference>
<dbReference type="PROSITE" id="PS50011">
    <property type="entry name" value="PROTEIN_KINASE_DOM"/>
    <property type="match status" value="1"/>
</dbReference>
<dbReference type="Gene3D" id="1.10.510.10">
    <property type="entry name" value="Transferase(Phosphotransferase) domain 1"/>
    <property type="match status" value="1"/>
</dbReference>
<reference evidence="8" key="1">
    <citation type="submission" date="2021-01" db="EMBL/GenBank/DDBJ databases">
        <authorList>
            <person name="Bezrukov I."/>
        </authorList>
    </citation>
    <scope>NUCLEOTIDE SEQUENCE</scope>
</reference>
<evidence type="ECO:0000256" key="4">
    <source>
        <dbReference type="PROSITE-ProRule" id="PRU00175"/>
    </source>
</evidence>
<dbReference type="EMBL" id="LR999454">
    <property type="protein sequence ID" value="CAE6038209.1"/>
    <property type="molecule type" value="Genomic_DNA"/>
</dbReference>
<name>A0A8S2A9R5_ARAAE</name>
<dbReference type="SUPFAM" id="SSF57850">
    <property type="entry name" value="RING/U-box"/>
    <property type="match status" value="1"/>
</dbReference>
<sequence length="1045" mass="120178">MKRGEKFAERAILTALQGKSCPICLENLTERRSAAVITACKHGYCLACIRKWSGFKRNCPLCNTLFDSWFIVSDVASRKCHKEHLPILRDRETLTYHRDNSSGRRRSRDVLDNSSSRSRPLPWRRSFGRPGSVPDSIIFQRKLQWRASIYNKQLRAVRLHSRRLELSLAVNDHTKAKITERIEPWIRRELQAVLGDPDPSIIVHFASALFIKRLERENNRQSGQTGMLVEDEVSSLRKFLSDKVDIFWHELRCFAESILTMETYDAVVEYNEDMYYVGLVSLDNRALCSRQMKQMDRLTTRLLVSWKFNSGKSGPVRRLVSSKAMKCFYFSKDKTQDDEAKTRKFGSATMARGGSGSEFNSDTSTATSITSSLHVLSETHSNNLKVFALDDLKTATKNFSRSLMIGEGGFGGVFRGVIQNPQDSRKKIEIAGHKEWVTEVNVLGVVEHPNLVKLIGYCAEDDERGIQRLLVYEYVPNRSVQDHLSNRFIVTPLPWSTRLKIAQDTARGLAYLHQGMEFQIIFRDFKSSNILLDENWNAKLSDFGLARMGPSDGITHVSTAVVGTIGYAAPEYIQTGHLTAKSDVWSYGIFLYELITGRRPFDRNRPRNEQNILEWIRPHLSDIKKFKMIIDPRLEGNYYLKSALKLAAVANRCLMVKAKARPTMSQVSEMLERIVETSDGAPSGLPLMKSLTPKDAFEASRRERLKSVLGLKNCIVDDPNRCIPISAISKKTRQFDVSTKIAQFLRKFPSIFEEFVGPEYNLPWFRLTPEATELDRQERIVYQTSAEDLRDRLKKLILMSKDNVLPLSIVQGMKWYLGLPDDYLQFPEMNLDSSFRFVDMEDGVKGLAVDYNGDKVLSVLQKNAMKKRGRREEEVNLEEIEFPLFPSKGCRLRVKIEDWLKEFQKLPYVSPYDDYSCLDPSSDVAEKRVVGFLHELLCLFVEHSAERKKLLCLKKFFGLPQKVHKAFERHPQIFYLSMKNKTCTAILREPYRDKASVETHPVLAVRKKYIQLMKNSELILKSRRNRFGFRDEGIVEKDLDLDFEG</sequence>
<dbReference type="InterPro" id="IPR050823">
    <property type="entry name" value="Plant_Ser_Thr_Prot_Kinase"/>
</dbReference>
<evidence type="ECO:0008006" key="10">
    <source>
        <dbReference type="Google" id="ProtNLM"/>
    </source>
</evidence>
<dbReference type="SUPFAM" id="SSF56112">
    <property type="entry name" value="Protein kinase-like (PK-like)"/>
    <property type="match status" value="1"/>
</dbReference>
<dbReference type="InterPro" id="IPR021099">
    <property type="entry name" value="PORR_domain"/>
</dbReference>
<dbReference type="CDD" id="cd14066">
    <property type="entry name" value="STKc_IRAK"/>
    <property type="match status" value="1"/>
</dbReference>
<accession>A0A8S2A9R5</accession>
<evidence type="ECO:0000259" key="6">
    <source>
        <dbReference type="PROSITE" id="PS50011"/>
    </source>
</evidence>
<dbReference type="Pfam" id="PF00069">
    <property type="entry name" value="Pkinase"/>
    <property type="match status" value="1"/>
</dbReference>
<keyword evidence="3" id="KW-0862">Zinc</keyword>
<feature type="domain" description="RING-type" evidence="7">
    <location>
        <begin position="21"/>
        <end position="63"/>
    </location>
</feature>
<evidence type="ECO:0000256" key="5">
    <source>
        <dbReference type="SAM" id="MobiDB-lite"/>
    </source>
</evidence>
<evidence type="ECO:0000256" key="1">
    <source>
        <dbReference type="ARBA" id="ARBA00022723"/>
    </source>
</evidence>
<dbReference type="Pfam" id="PF13639">
    <property type="entry name" value="zf-RING_2"/>
    <property type="match status" value="1"/>
</dbReference>
<evidence type="ECO:0000313" key="9">
    <source>
        <dbReference type="Proteomes" id="UP000682877"/>
    </source>
</evidence>
<dbReference type="InterPro" id="IPR011009">
    <property type="entry name" value="Kinase-like_dom_sf"/>
</dbReference>
<dbReference type="InterPro" id="IPR001841">
    <property type="entry name" value="Znf_RING"/>
</dbReference>
<evidence type="ECO:0000259" key="7">
    <source>
        <dbReference type="PROSITE" id="PS50089"/>
    </source>
</evidence>
<dbReference type="AlphaFoldDB" id="A0A8S2A9R5"/>
<dbReference type="Pfam" id="PF11955">
    <property type="entry name" value="PORR"/>
    <property type="match status" value="1"/>
</dbReference>
<keyword evidence="9" id="KW-1185">Reference proteome</keyword>